<dbReference type="Proteomes" id="UP000199766">
    <property type="component" value="Unassembled WGS sequence"/>
</dbReference>
<dbReference type="Pfam" id="PF06356">
    <property type="entry name" value="DUF1064"/>
    <property type="match status" value="1"/>
</dbReference>
<reference evidence="1 2" key="1">
    <citation type="submission" date="2016-10" db="EMBL/GenBank/DDBJ databases">
        <authorList>
            <person name="de Groot N.N."/>
        </authorList>
    </citation>
    <scope>NUCLEOTIDE SEQUENCE [LARGE SCALE GENOMIC DNA]</scope>
    <source>
        <strain evidence="1 2">ATCC 35958</strain>
    </source>
</reference>
<gene>
    <name evidence="1" type="ORF">SAMN02982919_00211</name>
</gene>
<keyword evidence="2" id="KW-1185">Reference proteome</keyword>
<dbReference type="STRING" id="180197.SAMN02982919_00211"/>
<evidence type="ECO:0008006" key="3">
    <source>
        <dbReference type="Google" id="ProtNLM"/>
    </source>
</evidence>
<name>A0A1H9E689_9BURK</name>
<evidence type="ECO:0000313" key="1">
    <source>
        <dbReference type="EMBL" id="SEQ21179.1"/>
    </source>
</evidence>
<dbReference type="AlphaFoldDB" id="A0A1H9E689"/>
<accession>A0A1H9E689</accession>
<dbReference type="EMBL" id="FOGD01000001">
    <property type="protein sequence ID" value="SEQ21179.1"/>
    <property type="molecule type" value="Genomic_DNA"/>
</dbReference>
<sequence>MSCAAKMLADELTNLRVRTYNRRSMAEMRDQPAQRAKAGQKYGNTKVLDAGLKFDSKAEHKRWQYLAVLERAGEILDLRMQVPFELIAAQVAPSGKKHRPTVYLADFVYRLPCGSCVVEDVKGAVTPEFRLKRKLMLYVHGIEIKEIRS</sequence>
<dbReference type="RefSeq" id="WP_218144449.1">
    <property type="nucleotide sequence ID" value="NZ_FOGD01000001.1"/>
</dbReference>
<proteinExistence type="predicted"/>
<evidence type="ECO:0000313" key="2">
    <source>
        <dbReference type="Proteomes" id="UP000199766"/>
    </source>
</evidence>
<protein>
    <recommendedName>
        <fullName evidence="3">DUF1064 domain-containing protein</fullName>
    </recommendedName>
</protein>
<dbReference type="InterPro" id="IPR009414">
    <property type="entry name" value="DUF1064"/>
</dbReference>
<organism evidence="1 2">
    <name type="scientific">Giesbergeria anulus</name>
    <dbReference type="NCBI Taxonomy" id="180197"/>
    <lineage>
        <taxon>Bacteria</taxon>
        <taxon>Pseudomonadati</taxon>
        <taxon>Pseudomonadota</taxon>
        <taxon>Betaproteobacteria</taxon>
        <taxon>Burkholderiales</taxon>
        <taxon>Comamonadaceae</taxon>
        <taxon>Giesbergeria</taxon>
    </lineage>
</organism>